<dbReference type="EMBL" id="GL870877">
    <property type="protein sequence ID" value="EIJ89093.1"/>
    <property type="molecule type" value="Genomic_DNA"/>
</dbReference>
<dbReference type="VEuPathDB" id="MicrosporidiaDB:NEQG_00912"/>
<dbReference type="InParanoid" id="I3EIP6"/>
<feature type="non-terminal residue" evidence="1">
    <location>
        <position position="1"/>
    </location>
</feature>
<dbReference type="OrthoDB" id="2192216at2759"/>
<dbReference type="OMA" id="KQRECAT"/>
<protein>
    <submittedName>
        <fullName evidence="1">Uncharacterized protein</fullName>
    </submittedName>
</protein>
<proteinExistence type="predicted"/>
<gene>
    <name evidence="1" type="ORF">NEQG_00912</name>
</gene>
<keyword evidence="2" id="KW-1185">Reference proteome</keyword>
<dbReference type="HOGENOM" id="CLU_2427549_0_0_1"/>
<sequence>MAKQRECATRRKVERTKSDIDIEERKRKEEIKKNRHTDTWNKRAEIRDQRRALRAEILKRDEETQKVLTANRSARMALRKKKKMLRDLYKDKE</sequence>
<dbReference type="Proteomes" id="UP000002872">
    <property type="component" value="Unassembled WGS sequence"/>
</dbReference>
<dbReference type="AlphaFoldDB" id="I3EIP6"/>
<organism evidence="1 2">
    <name type="scientific">Nematocida parisii (strain ERTm3)</name>
    <name type="common">Nematode killer fungus</name>
    <dbReference type="NCBI Taxonomy" id="935791"/>
    <lineage>
        <taxon>Eukaryota</taxon>
        <taxon>Fungi</taxon>
        <taxon>Fungi incertae sedis</taxon>
        <taxon>Microsporidia</taxon>
        <taxon>Nematocida</taxon>
    </lineage>
</organism>
<name>I3EIP6_NEMP3</name>
<reference evidence="1" key="1">
    <citation type="submission" date="2011-01" db="EMBL/GenBank/DDBJ databases">
        <title>The Genome Sequence of Nematocida parisii strain ERTm3.</title>
        <authorList>
            <consortium name="The Broad Institute Genome Sequencing Platform"/>
            <consortium name="The Broad Institute Genome Sequencing Center for Infectious Disease"/>
            <person name="Cuomo C."/>
            <person name="Troemel E."/>
            <person name="Young S.K."/>
            <person name="Zeng Q."/>
            <person name="Gargeya S."/>
            <person name="Fitzgerald M."/>
            <person name="Haas B."/>
            <person name="Abouelleil A."/>
            <person name="Alvarado L."/>
            <person name="Arachchi H.M."/>
            <person name="Berlin A."/>
            <person name="Chapman S.B."/>
            <person name="Gearin G."/>
            <person name="Goldberg J."/>
            <person name="Griggs A."/>
            <person name="Gujja S."/>
            <person name="Hansen M."/>
            <person name="Heiman D."/>
            <person name="Howarth C."/>
            <person name="Larimer J."/>
            <person name="Lui A."/>
            <person name="MacDonald P.J.P."/>
            <person name="McCowen C."/>
            <person name="Montmayeur A."/>
            <person name="Murphy C."/>
            <person name="Neiman D."/>
            <person name="Pearson M."/>
            <person name="Priest M."/>
            <person name="Roberts A."/>
            <person name="Saif S."/>
            <person name="Shea T."/>
            <person name="Sisk P."/>
            <person name="Stolte C."/>
            <person name="Sykes S."/>
            <person name="Wortman J."/>
            <person name="Nusbaum C."/>
            <person name="Birren B."/>
        </authorList>
    </citation>
    <scope>NUCLEOTIDE SEQUENCE</scope>
    <source>
        <strain evidence="1">ERTm3</strain>
    </source>
</reference>
<accession>I3EIP6</accession>
<evidence type="ECO:0000313" key="1">
    <source>
        <dbReference type="EMBL" id="EIJ89093.1"/>
    </source>
</evidence>
<evidence type="ECO:0000313" key="2">
    <source>
        <dbReference type="Proteomes" id="UP000002872"/>
    </source>
</evidence>